<feature type="compositionally biased region" description="Basic and acidic residues" evidence="8">
    <location>
        <begin position="202"/>
        <end position="214"/>
    </location>
</feature>
<evidence type="ECO:0000259" key="10">
    <source>
        <dbReference type="Pfam" id="PF21314"/>
    </source>
</evidence>
<keyword evidence="2" id="KW-0597">Phosphoprotein</keyword>
<keyword evidence="7" id="KW-0829">Tyrosine-protein kinase</keyword>
<accession>A0ABQ7T165</accession>
<protein>
    <recommendedName>
        <fullName evidence="1">receptor protein-tyrosine kinase</fullName>
        <ecNumber evidence="1">2.7.10.1</ecNumber>
    </recommendedName>
</protein>
<evidence type="ECO:0000256" key="1">
    <source>
        <dbReference type="ARBA" id="ARBA00011902"/>
    </source>
</evidence>
<evidence type="ECO:0000256" key="3">
    <source>
        <dbReference type="ARBA" id="ARBA00022679"/>
    </source>
</evidence>
<feature type="domain" description="Epidermal growth factor receptor-like transmembrane-juxtamembrane segment" evidence="10">
    <location>
        <begin position="220"/>
        <end position="249"/>
    </location>
</feature>
<feature type="compositionally biased region" description="Basic and acidic residues" evidence="8">
    <location>
        <begin position="251"/>
        <end position="274"/>
    </location>
</feature>
<keyword evidence="5" id="KW-0418">Kinase</keyword>
<sequence length="274" mass="29638">MEFNIKVQLQAKEAIGLTEEGWELDSINIRSRSPGKQSPWASGQERRRQSWLGSSSQVDTALPFSRLEGPPPWVADRRSAWADGPRPKGQHPSIHPFLHGHSCLLGRRHPLPADLCRTALPPGVSPLCPGSGAAADPDGQEVWGAESQEEVWLQEVLHRSLRRVSNLPGGGEGGGHLGFLWSSLGLPPTPRSTPPSHAPRKGGCEREAEPPERDSTVAVIVGATVGGFLAVVILALVVVKCIRRKKQQRLNTDDQKTEEEGKTDGEGNPEEGTK</sequence>
<evidence type="ECO:0000256" key="2">
    <source>
        <dbReference type="ARBA" id="ARBA00022553"/>
    </source>
</evidence>
<feature type="region of interest" description="Disordered" evidence="8">
    <location>
        <begin position="247"/>
        <end position="274"/>
    </location>
</feature>
<feature type="compositionally biased region" description="Pro residues" evidence="8">
    <location>
        <begin position="187"/>
        <end position="197"/>
    </location>
</feature>
<keyword evidence="12" id="KW-1185">Reference proteome</keyword>
<dbReference type="Pfam" id="PF21314">
    <property type="entry name" value="TM_ErbB1"/>
    <property type="match status" value="1"/>
</dbReference>
<name>A0ABQ7T165_PHRPL</name>
<keyword evidence="6" id="KW-0067">ATP-binding</keyword>
<dbReference type="Gene3D" id="6.10.250.2930">
    <property type="match status" value="1"/>
</dbReference>
<keyword evidence="3" id="KW-0808">Transferase</keyword>
<reference evidence="11 12" key="1">
    <citation type="journal article" date="2022" name="Gigascience">
        <title>A chromosome-level genome assembly and annotation of the desert horned lizard, Phrynosoma platyrhinos, provides insight into chromosomal rearrangements among reptiles.</title>
        <authorList>
            <person name="Koochekian N."/>
            <person name="Ascanio A."/>
            <person name="Farleigh K."/>
            <person name="Card D.C."/>
            <person name="Schield D.R."/>
            <person name="Castoe T.A."/>
            <person name="Jezkova T."/>
        </authorList>
    </citation>
    <scope>NUCLEOTIDE SEQUENCE [LARGE SCALE GENOMIC DNA]</scope>
    <source>
        <strain evidence="11">NK-2021</strain>
    </source>
</reference>
<evidence type="ECO:0000256" key="9">
    <source>
        <dbReference type="SAM" id="Phobius"/>
    </source>
</evidence>
<evidence type="ECO:0000256" key="8">
    <source>
        <dbReference type="SAM" id="MobiDB-lite"/>
    </source>
</evidence>
<organism evidence="11 12">
    <name type="scientific">Phrynosoma platyrhinos</name>
    <name type="common">Desert horned lizard</name>
    <dbReference type="NCBI Taxonomy" id="52577"/>
    <lineage>
        <taxon>Eukaryota</taxon>
        <taxon>Metazoa</taxon>
        <taxon>Chordata</taxon>
        <taxon>Craniata</taxon>
        <taxon>Vertebrata</taxon>
        <taxon>Euteleostomi</taxon>
        <taxon>Lepidosauria</taxon>
        <taxon>Squamata</taxon>
        <taxon>Bifurcata</taxon>
        <taxon>Unidentata</taxon>
        <taxon>Episquamata</taxon>
        <taxon>Toxicofera</taxon>
        <taxon>Iguania</taxon>
        <taxon>Phrynosomatidae</taxon>
        <taxon>Phrynosomatinae</taxon>
        <taxon>Phrynosoma</taxon>
    </lineage>
</organism>
<dbReference type="Proteomes" id="UP000826234">
    <property type="component" value="Unassembled WGS sequence"/>
</dbReference>
<feature type="region of interest" description="Disordered" evidence="8">
    <location>
        <begin position="180"/>
        <end position="214"/>
    </location>
</feature>
<proteinExistence type="predicted"/>
<keyword evidence="4" id="KW-0547">Nucleotide-binding</keyword>
<evidence type="ECO:0000256" key="4">
    <source>
        <dbReference type="ARBA" id="ARBA00022741"/>
    </source>
</evidence>
<dbReference type="InterPro" id="IPR044912">
    <property type="entry name" value="Egfr_JX_dom"/>
</dbReference>
<evidence type="ECO:0000313" key="12">
    <source>
        <dbReference type="Proteomes" id="UP000826234"/>
    </source>
</evidence>
<keyword evidence="9" id="KW-0472">Membrane</keyword>
<keyword evidence="9" id="KW-0812">Transmembrane</keyword>
<feature type="region of interest" description="Disordered" evidence="8">
    <location>
        <begin position="28"/>
        <end position="94"/>
    </location>
</feature>
<evidence type="ECO:0000313" key="11">
    <source>
        <dbReference type="EMBL" id="KAH0623388.1"/>
    </source>
</evidence>
<gene>
    <name evidence="11" type="ORF">JD844_031661</name>
</gene>
<dbReference type="InterPro" id="IPR049328">
    <property type="entry name" value="TM_ErbB1"/>
</dbReference>
<feature type="transmembrane region" description="Helical" evidence="9">
    <location>
        <begin position="217"/>
        <end position="239"/>
    </location>
</feature>
<comment type="caution">
    <text evidence="11">The sequence shown here is derived from an EMBL/GenBank/DDBJ whole genome shotgun (WGS) entry which is preliminary data.</text>
</comment>
<dbReference type="EMBL" id="JAIPUX010003283">
    <property type="protein sequence ID" value="KAH0623388.1"/>
    <property type="molecule type" value="Genomic_DNA"/>
</dbReference>
<evidence type="ECO:0000256" key="5">
    <source>
        <dbReference type="ARBA" id="ARBA00022777"/>
    </source>
</evidence>
<keyword evidence="9" id="KW-1133">Transmembrane helix</keyword>
<evidence type="ECO:0000256" key="6">
    <source>
        <dbReference type="ARBA" id="ARBA00022840"/>
    </source>
</evidence>
<feature type="compositionally biased region" description="Polar residues" evidence="8">
    <location>
        <begin position="28"/>
        <end position="41"/>
    </location>
</feature>
<evidence type="ECO:0000256" key="7">
    <source>
        <dbReference type="ARBA" id="ARBA00023137"/>
    </source>
</evidence>
<dbReference type="EC" id="2.7.10.1" evidence="1"/>